<dbReference type="Pfam" id="PF13966">
    <property type="entry name" value="zf-RVT"/>
    <property type="match status" value="1"/>
</dbReference>
<proteinExistence type="predicted"/>
<dbReference type="PANTHER" id="PTHR33116">
    <property type="entry name" value="REVERSE TRANSCRIPTASE ZINC-BINDING DOMAIN-CONTAINING PROTEIN-RELATED-RELATED"/>
    <property type="match status" value="1"/>
</dbReference>
<evidence type="ECO:0000313" key="4">
    <source>
        <dbReference type="Proteomes" id="UP000467841"/>
    </source>
</evidence>
<dbReference type="AlphaFoldDB" id="A0A6D2IGL2"/>
<dbReference type="PANTHER" id="PTHR33116:SF86">
    <property type="entry name" value="REVERSE TRANSCRIPTASE DOMAIN-CONTAINING PROTEIN"/>
    <property type="match status" value="1"/>
</dbReference>
<reference evidence="2 4" key="1">
    <citation type="submission" date="2020-01" db="EMBL/GenBank/DDBJ databases">
        <authorList>
            <person name="Mishra B."/>
        </authorList>
    </citation>
    <scope>NUCLEOTIDE SEQUENCE [LARGE SCALE GENOMIC DNA]</scope>
</reference>
<dbReference type="EMBL" id="CACVBM020001056">
    <property type="protein sequence ID" value="CAA7027483.1"/>
    <property type="molecule type" value="Genomic_DNA"/>
</dbReference>
<sequence>MGPTPEFAKDLKVADLLLPQSRGWNEDLINTLLPCYKEEILCIVPGSFDTEDCLAWLPQMTGEYSVKTGYYAARDRAPSDLIAAVNNNFNWISEVWGGNFAPKLKIFLWKVVQGALPVGENLAIRAIVHQATCIHCGEAETTLHIFFLCEFAQEVWRLAPFRNQFTSGTLTNIKAGIKILNVAVSLPPTGIGAGTLAPWIMWSIWMSRNNKIFNNRRFNVQETLNLASIRGHGNGKRLKSRHRSAPKRTEITIRVLLIIFIFAYT</sequence>
<evidence type="ECO:0000313" key="2">
    <source>
        <dbReference type="EMBL" id="CAA7027483.1"/>
    </source>
</evidence>
<gene>
    <name evidence="2" type="ORF">MERR_LOCUS14718</name>
    <name evidence="3" type="ORF">MERR_LOCUS24843</name>
</gene>
<dbReference type="EMBL" id="CACVBM020001179">
    <property type="protein sequence ID" value="CAA7037608.1"/>
    <property type="molecule type" value="Genomic_DNA"/>
</dbReference>
<dbReference type="OrthoDB" id="1113207at2759"/>
<dbReference type="Proteomes" id="UP000467841">
    <property type="component" value="Unassembled WGS sequence"/>
</dbReference>
<protein>
    <recommendedName>
        <fullName evidence="1">Reverse transcriptase zinc-binding domain-containing protein</fullName>
    </recommendedName>
</protein>
<evidence type="ECO:0000259" key="1">
    <source>
        <dbReference type="Pfam" id="PF13966"/>
    </source>
</evidence>
<name>A0A6D2IGL2_9BRAS</name>
<keyword evidence="4" id="KW-1185">Reference proteome</keyword>
<organism evidence="2 4">
    <name type="scientific">Microthlaspi erraticum</name>
    <dbReference type="NCBI Taxonomy" id="1685480"/>
    <lineage>
        <taxon>Eukaryota</taxon>
        <taxon>Viridiplantae</taxon>
        <taxon>Streptophyta</taxon>
        <taxon>Embryophyta</taxon>
        <taxon>Tracheophyta</taxon>
        <taxon>Spermatophyta</taxon>
        <taxon>Magnoliopsida</taxon>
        <taxon>eudicotyledons</taxon>
        <taxon>Gunneridae</taxon>
        <taxon>Pentapetalae</taxon>
        <taxon>rosids</taxon>
        <taxon>malvids</taxon>
        <taxon>Brassicales</taxon>
        <taxon>Brassicaceae</taxon>
        <taxon>Coluteocarpeae</taxon>
        <taxon>Microthlaspi</taxon>
    </lineage>
</organism>
<evidence type="ECO:0000313" key="3">
    <source>
        <dbReference type="EMBL" id="CAA7037608.1"/>
    </source>
</evidence>
<accession>A0A6D2IGL2</accession>
<feature type="domain" description="Reverse transcriptase zinc-binding" evidence="1">
    <location>
        <begin position="64"/>
        <end position="156"/>
    </location>
</feature>
<dbReference type="InterPro" id="IPR026960">
    <property type="entry name" value="RVT-Znf"/>
</dbReference>